<evidence type="ECO:0000313" key="9">
    <source>
        <dbReference type="EMBL" id="MFD1885746.1"/>
    </source>
</evidence>
<gene>
    <name evidence="9" type="ORF">ACFSC9_09435</name>
</gene>
<evidence type="ECO:0000256" key="1">
    <source>
        <dbReference type="ARBA" id="ARBA00004651"/>
    </source>
</evidence>
<keyword evidence="6 7" id="KW-0472">Membrane</keyword>
<evidence type="ECO:0000256" key="7">
    <source>
        <dbReference type="SAM" id="Phobius"/>
    </source>
</evidence>
<proteinExistence type="predicted"/>
<protein>
    <submittedName>
        <fullName evidence="9">MFS transporter</fullName>
    </submittedName>
</protein>
<evidence type="ECO:0000256" key="6">
    <source>
        <dbReference type="ARBA" id="ARBA00023136"/>
    </source>
</evidence>
<keyword evidence="3" id="KW-1003">Cell membrane</keyword>
<reference evidence="10" key="1">
    <citation type="journal article" date="2019" name="Int. J. Syst. Evol. Microbiol.">
        <title>The Global Catalogue of Microorganisms (GCM) 10K type strain sequencing project: providing services to taxonomists for standard genome sequencing and annotation.</title>
        <authorList>
            <consortium name="The Broad Institute Genomics Platform"/>
            <consortium name="The Broad Institute Genome Sequencing Center for Infectious Disease"/>
            <person name="Wu L."/>
            <person name="Ma J."/>
        </authorList>
    </citation>
    <scope>NUCLEOTIDE SEQUENCE [LARGE SCALE GENOMIC DNA]</scope>
    <source>
        <strain evidence="10">CCUG 54950</strain>
    </source>
</reference>
<evidence type="ECO:0000313" key="10">
    <source>
        <dbReference type="Proteomes" id="UP001597233"/>
    </source>
</evidence>
<dbReference type="PROSITE" id="PS50850">
    <property type="entry name" value="MFS"/>
    <property type="match status" value="1"/>
</dbReference>
<feature type="transmembrane region" description="Helical" evidence="7">
    <location>
        <begin position="310"/>
        <end position="328"/>
    </location>
</feature>
<sequence>MEFSWKRNLVVIWVGVFFCSMAYSISIPFLPIFLETELGVTRHLEVWSGVAFGITFLASALIAPFWGSLSDKYGRKPMLIRSGFSLAVLYVISYFVTDPYVFLVVRLFQGLLAGFVPASIALVGTNTPEDKTGYALGIMATSGATGTIIGPLIGGVVSYYIGNRNAFLFSAFIVLIAAVIATIWVKEHNFNRSAKRSNVLSDIRQAAANPIFVSLLILTGVANFSVMILEPLITIYVKGLGVSTSSASLSAGIVFSAVGVATLIMAPRWGKIGSQIGFGKVLLIGLIGSGIGNVLQFLLANIWGFGMLRFGYGLFFAAVMPSINALIVRVTPADFRGRAFGLNQSASQIATMAGPLIGGLLGSILDIRYVFIINGLLLLCCAIFVARRKWEVTPAPATQPADSVANVQTKQS</sequence>
<evidence type="ECO:0000256" key="2">
    <source>
        <dbReference type="ARBA" id="ARBA00022448"/>
    </source>
</evidence>
<feature type="domain" description="Major facilitator superfamily (MFS) profile" evidence="8">
    <location>
        <begin position="8"/>
        <end position="393"/>
    </location>
</feature>
<evidence type="ECO:0000256" key="3">
    <source>
        <dbReference type="ARBA" id="ARBA00022475"/>
    </source>
</evidence>
<accession>A0ABW4RHJ3</accession>
<dbReference type="PANTHER" id="PTHR43414:SF1">
    <property type="entry name" value="PEPTIDE PERMEASE"/>
    <property type="match status" value="1"/>
</dbReference>
<evidence type="ECO:0000256" key="4">
    <source>
        <dbReference type="ARBA" id="ARBA00022692"/>
    </source>
</evidence>
<evidence type="ECO:0000259" key="8">
    <source>
        <dbReference type="PROSITE" id="PS50850"/>
    </source>
</evidence>
<dbReference type="PANTHER" id="PTHR43414">
    <property type="entry name" value="MULTIDRUG RESISTANCE PROTEIN MDTG"/>
    <property type="match status" value="1"/>
</dbReference>
<dbReference type="Pfam" id="PF07690">
    <property type="entry name" value="MFS_1"/>
    <property type="match status" value="1"/>
</dbReference>
<keyword evidence="2" id="KW-0813">Transport</keyword>
<feature type="transmembrane region" description="Helical" evidence="7">
    <location>
        <begin position="103"/>
        <end position="123"/>
    </location>
</feature>
<keyword evidence="4 7" id="KW-0812">Transmembrane</keyword>
<comment type="caution">
    <text evidence="9">The sequence shown here is derived from an EMBL/GenBank/DDBJ whole genome shotgun (WGS) entry which is preliminary data.</text>
</comment>
<feature type="transmembrane region" description="Helical" evidence="7">
    <location>
        <begin position="367"/>
        <end position="386"/>
    </location>
</feature>
<feature type="transmembrane region" description="Helical" evidence="7">
    <location>
        <begin position="12"/>
        <end position="34"/>
    </location>
</feature>
<keyword evidence="5 7" id="KW-1133">Transmembrane helix</keyword>
<feature type="transmembrane region" description="Helical" evidence="7">
    <location>
        <begin position="135"/>
        <end position="161"/>
    </location>
</feature>
<dbReference type="RefSeq" id="WP_347324701.1">
    <property type="nucleotide sequence ID" value="NZ_JBCGUH010000004.1"/>
</dbReference>
<comment type="subcellular location">
    <subcellularLocation>
        <location evidence="1">Cell membrane</location>
        <topology evidence="1">Multi-pass membrane protein</topology>
    </subcellularLocation>
</comment>
<organism evidence="9 10">
    <name type="scientific">Paenibacillus wenxiniae</name>
    <dbReference type="NCBI Taxonomy" id="1636843"/>
    <lineage>
        <taxon>Bacteria</taxon>
        <taxon>Bacillati</taxon>
        <taxon>Bacillota</taxon>
        <taxon>Bacilli</taxon>
        <taxon>Bacillales</taxon>
        <taxon>Paenibacillaceae</taxon>
        <taxon>Paenibacillus</taxon>
    </lineage>
</organism>
<dbReference type="Proteomes" id="UP001597233">
    <property type="component" value="Unassembled WGS sequence"/>
</dbReference>
<feature type="transmembrane region" description="Helical" evidence="7">
    <location>
        <begin position="249"/>
        <end position="269"/>
    </location>
</feature>
<dbReference type="InterPro" id="IPR036259">
    <property type="entry name" value="MFS_trans_sf"/>
</dbReference>
<feature type="transmembrane region" description="Helical" evidence="7">
    <location>
        <begin position="167"/>
        <end position="185"/>
    </location>
</feature>
<dbReference type="InterPro" id="IPR001958">
    <property type="entry name" value="Tet-R_TetA/multi-R_MdtG-like"/>
</dbReference>
<dbReference type="SUPFAM" id="SSF103473">
    <property type="entry name" value="MFS general substrate transporter"/>
    <property type="match status" value="2"/>
</dbReference>
<name>A0ABW4RHJ3_9BACL</name>
<dbReference type="InterPro" id="IPR020846">
    <property type="entry name" value="MFS_dom"/>
</dbReference>
<feature type="transmembrane region" description="Helical" evidence="7">
    <location>
        <begin position="206"/>
        <end position="229"/>
    </location>
</feature>
<dbReference type="EMBL" id="JBHUEH010000014">
    <property type="protein sequence ID" value="MFD1885746.1"/>
    <property type="molecule type" value="Genomic_DNA"/>
</dbReference>
<dbReference type="InterPro" id="IPR011701">
    <property type="entry name" value="MFS"/>
</dbReference>
<dbReference type="Gene3D" id="1.20.1250.20">
    <property type="entry name" value="MFS general substrate transporter like domains"/>
    <property type="match status" value="2"/>
</dbReference>
<feature type="transmembrane region" description="Helical" evidence="7">
    <location>
        <begin position="281"/>
        <end position="304"/>
    </location>
</feature>
<dbReference type="PRINTS" id="PR01035">
    <property type="entry name" value="TCRTETA"/>
</dbReference>
<feature type="transmembrane region" description="Helical" evidence="7">
    <location>
        <begin position="46"/>
        <end position="66"/>
    </location>
</feature>
<feature type="transmembrane region" description="Helical" evidence="7">
    <location>
        <begin position="78"/>
        <end position="97"/>
    </location>
</feature>
<evidence type="ECO:0000256" key="5">
    <source>
        <dbReference type="ARBA" id="ARBA00022989"/>
    </source>
</evidence>
<keyword evidence="10" id="KW-1185">Reference proteome</keyword>